<evidence type="ECO:0000313" key="7">
    <source>
        <dbReference type="EMBL" id="KAF5825843.1"/>
    </source>
</evidence>
<comment type="function">
    <text evidence="4">Serine peptidase whose precise substrate specificity remains unclear. Does not cleave peptides after a arginine or lysine residue. Regulates trans-Golgi network morphology and sorting by regulating the membrane binding of the AP-1 complex. May play a role in the regulation of synaptic vesicle exocytosis.</text>
</comment>
<feature type="non-terminal residue" evidence="7">
    <location>
        <position position="1"/>
    </location>
</feature>
<evidence type="ECO:0000256" key="1">
    <source>
        <dbReference type="ARBA" id="ARBA00005228"/>
    </source>
</evidence>
<name>A0ABQ7FTR8_DUNSA</name>
<feature type="domain" description="Peptidase S9 prolyl oligopeptidase catalytic" evidence="6">
    <location>
        <begin position="3"/>
        <end position="66"/>
    </location>
</feature>
<organism evidence="7 8">
    <name type="scientific">Dunaliella salina</name>
    <name type="common">Green alga</name>
    <name type="synonym">Protococcus salinus</name>
    <dbReference type="NCBI Taxonomy" id="3046"/>
    <lineage>
        <taxon>Eukaryota</taxon>
        <taxon>Viridiplantae</taxon>
        <taxon>Chlorophyta</taxon>
        <taxon>core chlorophytes</taxon>
        <taxon>Chlorophyceae</taxon>
        <taxon>CS clade</taxon>
        <taxon>Chlamydomonadales</taxon>
        <taxon>Dunaliellaceae</taxon>
        <taxon>Dunaliella</taxon>
    </lineage>
</organism>
<reference evidence="7" key="1">
    <citation type="submission" date="2017-08" db="EMBL/GenBank/DDBJ databases">
        <authorList>
            <person name="Polle J.E."/>
            <person name="Barry K."/>
            <person name="Cushman J."/>
            <person name="Schmutz J."/>
            <person name="Tran D."/>
            <person name="Hathwaick L.T."/>
            <person name="Yim W.C."/>
            <person name="Jenkins J."/>
            <person name="Mckie-Krisberg Z.M."/>
            <person name="Prochnik S."/>
            <person name="Lindquist E."/>
            <person name="Dockter R.B."/>
            <person name="Adam C."/>
            <person name="Molina H."/>
            <person name="Bunkerborg J."/>
            <person name="Jin E."/>
            <person name="Buchheim M."/>
            <person name="Magnuson J."/>
        </authorList>
    </citation>
    <scope>NUCLEOTIDE SEQUENCE</scope>
    <source>
        <strain evidence="7">CCAP 19/18</strain>
    </source>
</reference>
<feature type="chain" id="PRO_5047363030" description="Prolyl endopeptidase-like" evidence="5">
    <location>
        <begin position="18"/>
        <end position="67"/>
    </location>
</feature>
<dbReference type="EMBL" id="MU071847">
    <property type="protein sequence ID" value="KAF5825843.1"/>
    <property type="molecule type" value="Genomic_DNA"/>
</dbReference>
<sequence>AALLSAGFLVAVAHVRGGGHFGPAWHEAGKGLLKQAGIQDLVACASVLTGSFGLTSPSKLCLTAESA</sequence>
<keyword evidence="8" id="KW-1185">Reference proteome</keyword>
<keyword evidence="7" id="KW-0645">Protease</keyword>
<dbReference type="SUPFAM" id="SSF53474">
    <property type="entry name" value="alpha/beta-Hydrolases"/>
    <property type="match status" value="1"/>
</dbReference>
<evidence type="ECO:0000313" key="8">
    <source>
        <dbReference type="Proteomes" id="UP000815325"/>
    </source>
</evidence>
<keyword evidence="5" id="KW-0732">Signal</keyword>
<dbReference type="GO" id="GO:0008233">
    <property type="term" value="F:peptidase activity"/>
    <property type="evidence" value="ECO:0007669"/>
    <property type="project" value="UniProtKB-KW"/>
</dbReference>
<dbReference type="InterPro" id="IPR051543">
    <property type="entry name" value="Serine_Peptidase_S9A"/>
</dbReference>
<gene>
    <name evidence="7" type="ORF">DUNSADRAFT_6508</name>
</gene>
<dbReference type="Pfam" id="PF00326">
    <property type="entry name" value="Peptidase_S9"/>
    <property type="match status" value="1"/>
</dbReference>
<dbReference type="Proteomes" id="UP000815325">
    <property type="component" value="Unassembled WGS sequence"/>
</dbReference>
<feature type="signal peptide" evidence="5">
    <location>
        <begin position="1"/>
        <end position="17"/>
    </location>
</feature>
<proteinExistence type="inferred from homology"/>
<protein>
    <recommendedName>
        <fullName evidence="2">Prolyl endopeptidase-like</fullName>
    </recommendedName>
    <alternativeName>
        <fullName evidence="3">Prolylendopeptidase-like</fullName>
    </alternativeName>
</protein>
<dbReference type="PANTHER" id="PTHR11757">
    <property type="entry name" value="PROTEASE FAMILY S9A OLIGOPEPTIDASE"/>
    <property type="match status" value="1"/>
</dbReference>
<feature type="non-terminal residue" evidence="7">
    <location>
        <position position="67"/>
    </location>
</feature>
<comment type="similarity">
    <text evidence="1">Belongs to the peptidase S9A family.</text>
</comment>
<evidence type="ECO:0000256" key="3">
    <source>
        <dbReference type="ARBA" id="ARBA00042165"/>
    </source>
</evidence>
<dbReference type="GO" id="GO:0006508">
    <property type="term" value="P:proteolysis"/>
    <property type="evidence" value="ECO:0007669"/>
    <property type="project" value="UniProtKB-KW"/>
</dbReference>
<accession>A0ABQ7FTR8</accession>
<dbReference type="InterPro" id="IPR029058">
    <property type="entry name" value="AB_hydrolase_fold"/>
</dbReference>
<keyword evidence="7" id="KW-0378">Hydrolase</keyword>
<dbReference type="PANTHER" id="PTHR11757:SF19">
    <property type="entry name" value="PROLYL ENDOPEPTIDASE-LIKE"/>
    <property type="match status" value="1"/>
</dbReference>
<evidence type="ECO:0000259" key="6">
    <source>
        <dbReference type="Pfam" id="PF00326"/>
    </source>
</evidence>
<dbReference type="InterPro" id="IPR001375">
    <property type="entry name" value="Peptidase_S9_cat"/>
</dbReference>
<evidence type="ECO:0000256" key="4">
    <source>
        <dbReference type="ARBA" id="ARBA00045448"/>
    </source>
</evidence>
<evidence type="ECO:0000256" key="5">
    <source>
        <dbReference type="SAM" id="SignalP"/>
    </source>
</evidence>
<evidence type="ECO:0000256" key="2">
    <source>
        <dbReference type="ARBA" id="ARBA00039290"/>
    </source>
</evidence>
<comment type="caution">
    <text evidence="7">The sequence shown here is derived from an EMBL/GenBank/DDBJ whole genome shotgun (WGS) entry which is preliminary data.</text>
</comment>
<dbReference type="Gene3D" id="3.40.50.1820">
    <property type="entry name" value="alpha/beta hydrolase"/>
    <property type="match status" value="1"/>
</dbReference>